<dbReference type="OrthoDB" id="1726137at2759"/>
<name>B3SBV7_TRIAD</name>
<feature type="transmembrane region" description="Helical" evidence="12">
    <location>
        <begin position="293"/>
        <end position="317"/>
    </location>
</feature>
<dbReference type="GO" id="GO:0046872">
    <property type="term" value="F:metal ion binding"/>
    <property type="evidence" value="ECO:0007669"/>
    <property type="project" value="UniProtKB-KW"/>
</dbReference>
<dbReference type="GO" id="GO:0006784">
    <property type="term" value="P:heme A biosynthetic process"/>
    <property type="evidence" value="ECO:0000318"/>
    <property type="project" value="GO_Central"/>
</dbReference>
<dbReference type="PANTHER" id="PTHR23289:SF2">
    <property type="entry name" value="CYTOCHROME C OXIDASE ASSEMBLY PROTEIN COX15 HOMOLOG"/>
    <property type="match status" value="1"/>
</dbReference>
<dbReference type="STRING" id="10228.B3SBV7"/>
<dbReference type="InterPro" id="IPR003780">
    <property type="entry name" value="COX15/CtaA_fam"/>
</dbReference>
<evidence type="ECO:0000256" key="1">
    <source>
        <dbReference type="ARBA" id="ARBA00001970"/>
    </source>
</evidence>
<feature type="transmembrane region" description="Helical" evidence="12">
    <location>
        <begin position="159"/>
        <end position="183"/>
    </location>
</feature>
<dbReference type="AlphaFoldDB" id="B3SBV7"/>
<feature type="non-terminal residue" evidence="13">
    <location>
        <position position="1"/>
    </location>
</feature>
<reference evidence="13 14" key="1">
    <citation type="journal article" date="2008" name="Nature">
        <title>The Trichoplax genome and the nature of placozoans.</title>
        <authorList>
            <person name="Srivastava M."/>
            <person name="Begovic E."/>
            <person name="Chapman J."/>
            <person name="Putnam N.H."/>
            <person name="Hellsten U."/>
            <person name="Kawashima T."/>
            <person name="Kuo A."/>
            <person name="Mitros T."/>
            <person name="Salamov A."/>
            <person name="Carpenter M.L."/>
            <person name="Signorovitch A.Y."/>
            <person name="Moreno M.A."/>
            <person name="Kamm K."/>
            <person name="Grimwood J."/>
            <person name="Schmutz J."/>
            <person name="Shapiro H."/>
            <person name="Grigoriev I.V."/>
            <person name="Buss L.W."/>
            <person name="Schierwater B."/>
            <person name="Dellaporta S.L."/>
            <person name="Rokhsar D.S."/>
        </authorList>
    </citation>
    <scope>NUCLEOTIDE SEQUENCE [LARGE SCALE GENOMIC DNA]</scope>
    <source>
        <strain evidence="13 14">Grell-BS-1999</strain>
    </source>
</reference>
<evidence type="ECO:0000256" key="7">
    <source>
        <dbReference type="ARBA" id="ARBA00023004"/>
    </source>
</evidence>
<evidence type="ECO:0000256" key="4">
    <source>
        <dbReference type="ARBA" id="ARBA00022723"/>
    </source>
</evidence>
<dbReference type="PhylomeDB" id="B3SBV7"/>
<evidence type="ECO:0000256" key="5">
    <source>
        <dbReference type="ARBA" id="ARBA00022989"/>
    </source>
</evidence>
<feature type="transmembrane region" description="Helical" evidence="12">
    <location>
        <begin position="91"/>
        <end position="109"/>
    </location>
</feature>
<proteinExistence type="inferred from homology"/>
<dbReference type="GO" id="GO:0120547">
    <property type="term" value="F:heme A synthase activity"/>
    <property type="evidence" value="ECO:0007669"/>
    <property type="project" value="UniProtKB-EC"/>
</dbReference>
<dbReference type="FunCoup" id="B3SBV7">
    <property type="interactions" value="1966"/>
</dbReference>
<dbReference type="CTD" id="6758976"/>
<dbReference type="eggNOG" id="KOG2725">
    <property type="taxonomic scope" value="Eukaryota"/>
</dbReference>
<dbReference type="GO" id="GO:0005743">
    <property type="term" value="C:mitochondrial inner membrane"/>
    <property type="evidence" value="ECO:0000318"/>
    <property type="project" value="GO_Central"/>
</dbReference>
<dbReference type="InterPro" id="IPR023754">
    <property type="entry name" value="HemeA_Synthase_type2"/>
</dbReference>
<comment type="pathway">
    <text evidence="10">Porphyrin-containing compound metabolism; heme A biosynthesis; heme A from heme O: step 1/1.</text>
</comment>
<evidence type="ECO:0000313" key="13">
    <source>
        <dbReference type="EMBL" id="EDV19701.1"/>
    </source>
</evidence>
<keyword evidence="9 12" id="KW-0472">Membrane</keyword>
<comment type="subcellular location">
    <subcellularLocation>
        <location evidence="2">Membrane</location>
        <topology evidence="2">Multi-pass membrane protein</topology>
    </subcellularLocation>
</comment>
<evidence type="ECO:0000256" key="2">
    <source>
        <dbReference type="ARBA" id="ARBA00004141"/>
    </source>
</evidence>
<dbReference type="PANTHER" id="PTHR23289">
    <property type="entry name" value="CYTOCHROME C OXIDASE ASSEMBLY PROTEIN COX15"/>
    <property type="match status" value="1"/>
</dbReference>
<comment type="catalytic activity">
    <reaction evidence="11">
        <text>Fe(II)-heme o + 2 A + H2O = Fe(II)-heme a + 2 AH2</text>
        <dbReference type="Rhea" id="RHEA:63388"/>
        <dbReference type="ChEBI" id="CHEBI:13193"/>
        <dbReference type="ChEBI" id="CHEBI:15377"/>
        <dbReference type="ChEBI" id="CHEBI:17499"/>
        <dbReference type="ChEBI" id="CHEBI:60530"/>
        <dbReference type="ChEBI" id="CHEBI:61715"/>
        <dbReference type="EC" id="1.17.99.9"/>
    </reaction>
    <physiologicalReaction direction="left-to-right" evidence="11">
        <dbReference type="Rhea" id="RHEA:63389"/>
    </physiologicalReaction>
</comment>
<keyword evidence="4" id="KW-0479">Metal-binding</keyword>
<keyword evidence="14" id="KW-1185">Reference proteome</keyword>
<evidence type="ECO:0000256" key="3">
    <source>
        <dbReference type="ARBA" id="ARBA00022692"/>
    </source>
</evidence>
<keyword evidence="7" id="KW-0408">Iron</keyword>
<dbReference type="KEGG" id="tad:TRIADDRAFT_32984"/>
<feature type="transmembrane region" description="Helical" evidence="12">
    <location>
        <begin position="121"/>
        <end position="139"/>
    </location>
</feature>
<keyword evidence="3 12" id="KW-0812">Transmembrane</keyword>
<dbReference type="Pfam" id="PF02628">
    <property type="entry name" value="COX15-CtaA"/>
    <property type="match status" value="1"/>
</dbReference>
<keyword evidence="6" id="KW-0560">Oxidoreductase</keyword>
<evidence type="ECO:0000256" key="8">
    <source>
        <dbReference type="ARBA" id="ARBA00023133"/>
    </source>
</evidence>
<organism evidence="13 14">
    <name type="scientific">Trichoplax adhaerens</name>
    <name type="common">Trichoplax reptans</name>
    <dbReference type="NCBI Taxonomy" id="10228"/>
    <lineage>
        <taxon>Eukaryota</taxon>
        <taxon>Metazoa</taxon>
        <taxon>Placozoa</taxon>
        <taxon>Uniplacotomia</taxon>
        <taxon>Trichoplacea</taxon>
        <taxon>Trichoplacidae</taxon>
        <taxon>Trichoplax</taxon>
    </lineage>
</organism>
<evidence type="ECO:0000256" key="6">
    <source>
        <dbReference type="ARBA" id="ARBA00023002"/>
    </source>
</evidence>
<evidence type="ECO:0000256" key="12">
    <source>
        <dbReference type="SAM" id="Phobius"/>
    </source>
</evidence>
<dbReference type="Proteomes" id="UP000009022">
    <property type="component" value="Unassembled WGS sequence"/>
</dbReference>
<dbReference type="HOGENOM" id="CLU_017627_0_1_1"/>
<feature type="transmembrane region" description="Helical" evidence="12">
    <location>
        <begin position="204"/>
        <end position="228"/>
    </location>
</feature>
<dbReference type="EMBL" id="DS985267">
    <property type="protein sequence ID" value="EDV19701.1"/>
    <property type="molecule type" value="Genomic_DNA"/>
</dbReference>
<dbReference type="HAMAP" id="MF_01665">
    <property type="entry name" value="HemeA_synth_type2"/>
    <property type="match status" value="1"/>
</dbReference>
<keyword evidence="8" id="KW-0350">Heme biosynthesis</keyword>
<dbReference type="OMA" id="AFVCYSW"/>
<evidence type="ECO:0000313" key="14">
    <source>
        <dbReference type="Proteomes" id="UP000009022"/>
    </source>
</evidence>
<dbReference type="InParanoid" id="B3SBV7"/>
<protein>
    <recommendedName>
        <fullName evidence="15">Cytochrome c oxidase assembly protein COX15-like protein</fullName>
    </recommendedName>
</protein>
<feature type="transmembrane region" description="Helical" evidence="12">
    <location>
        <begin position="7"/>
        <end position="26"/>
    </location>
</feature>
<dbReference type="GeneID" id="6758976"/>
<evidence type="ECO:0000256" key="11">
    <source>
        <dbReference type="ARBA" id="ARBA00048044"/>
    </source>
</evidence>
<keyword evidence="5 12" id="KW-1133">Transmembrane helix</keyword>
<evidence type="ECO:0000256" key="10">
    <source>
        <dbReference type="ARBA" id="ARBA00044501"/>
    </source>
</evidence>
<comment type="cofactor">
    <cofactor evidence="1">
        <name>heme b</name>
        <dbReference type="ChEBI" id="CHEBI:60344"/>
    </cofactor>
</comment>
<accession>B3SBV7</accession>
<dbReference type="GO" id="GO:0016653">
    <property type="term" value="F:oxidoreductase activity, acting on NAD(P)H, heme protein as acceptor"/>
    <property type="evidence" value="ECO:0000318"/>
    <property type="project" value="GO_Central"/>
</dbReference>
<evidence type="ECO:0008006" key="15">
    <source>
        <dbReference type="Google" id="ProtNLM"/>
    </source>
</evidence>
<evidence type="ECO:0000256" key="9">
    <source>
        <dbReference type="ARBA" id="ARBA00023136"/>
    </source>
</evidence>
<gene>
    <name evidence="13" type="ORF">TRIADDRAFT_32984</name>
</gene>
<feature type="transmembrane region" description="Helical" evidence="12">
    <location>
        <begin position="262"/>
        <end position="281"/>
    </location>
</feature>
<feature type="transmembrane region" description="Helical" evidence="12">
    <location>
        <begin position="323"/>
        <end position="341"/>
    </location>
</feature>
<sequence>ASDKIIGYWLLGCSGLVFGAVILGGITRLTESGLSMVRWHIIKGMKPPSCHEEWLKEFETYKLYPEYKFSKHNITLEEFKRIFYMEYLHRMWGRLIGVAFAVPAVYFLSRGRISKAMKPRLAIYFSLLVFQGLLGWHMVKSGLVEDNRTRSIPRVSQYRLMAHLGSAFLLYAGLFWSGLSYLIKPKQLSESPKLKALRILSHGNLGIIFTTVLAVGAIVAGLDAGLVYNSFPKMAGKWIPEDIMAISPKWRNFTENSTTAQFTHRVLGLTTLTSIFGLWCFARPLTLPRRARLATNCLLAMSGVQVSLGITTLLYYVPTPLAASHQAGSLLLFTNALWLAYELRKMKF</sequence>
<dbReference type="RefSeq" id="XP_002117725.1">
    <property type="nucleotide sequence ID" value="XM_002117689.1"/>
</dbReference>